<reference evidence="2 3" key="1">
    <citation type="submission" date="2016-04" db="EMBL/GenBank/DDBJ databases">
        <title>Genome analyses suggest a sexual origin of heterokaryosis in a supposedly ancient asexual fungus.</title>
        <authorList>
            <person name="Ropars J."/>
            <person name="Sedzielewska K."/>
            <person name="Noel J."/>
            <person name="Charron P."/>
            <person name="Farinelli L."/>
            <person name="Marton T."/>
            <person name="Kruger M."/>
            <person name="Pelin A."/>
            <person name="Brachmann A."/>
            <person name="Corradi N."/>
        </authorList>
    </citation>
    <scope>NUCLEOTIDE SEQUENCE [LARGE SCALE GENOMIC DNA]</scope>
    <source>
        <strain evidence="2 3">A5</strain>
    </source>
</reference>
<organism evidence="2 3">
    <name type="scientific">Rhizophagus irregularis</name>
    <dbReference type="NCBI Taxonomy" id="588596"/>
    <lineage>
        <taxon>Eukaryota</taxon>
        <taxon>Fungi</taxon>
        <taxon>Fungi incertae sedis</taxon>
        <taxon>Mucoromycota</taxon>
        <taxon>Glomeromycotina</taxon>
        <taxon>Glomeromycetes</taxon>
        <taxon>Glomerales</taxon>
        <taxon>Glomeraceae</taxon>
        <taxon>Rhizophagus</taxon>
    </lineage>
</organism>
<gene>
    <name evidence="2" type="ORF">RhiirA5_430513</name>
</gene>
<dbReference type="VEuPathDB" id="FungiDB:RhiirA1_504521"/>
<dbReference type="AlphaFoldDB" id="A0A2N0NWK2"/>
<dbReference type="EMBL" id="LLXJ01002399">
    <property type="protein sequence ID" value="PKB98957.1"/>
    <property type="molecule type" value="Genomic_DNA"/>
</dbReference>
<keyword evidence="1" id="KW-0175">Coiled coil</keyword>
<feature type="coiled-coil region" evidence="1">
    <location>
        <begin position="94"/>
        <end position="121"/>
    </location>
</feature>
<comment type="caution">
    <text evidence="2">The sequence shown here is derived from an EMBL/GenBank/DDBJ whole genome shotgun (WGS) entry which is preliminary data.</text>
</comment>
<evidence type="ECO:0000256" key="1">
    <source>
        <dbReference type="SAM" id="Coils"/>
    </source>
</evidence>
<evidence type="ECO:0000313" key="3">
    <source>
        <dbReference type="Proteomes" id="UP000232722"/>
    </source>
</evidence>
<sequence length="419" mass="49343">MGIYKSYKRHFQLKECNRIRLEKQQRNNSIKEIMEHLTKMDEAQLQSVLNIITRKSKHQQANLNNLFSTIEQLSDTTFANEYIDQTLYKRQVTNQELQESNTKLEIDCKRLHQQNKTLIRKTQSLGVQNMHLRHQNANHISKIRSLARQSRQITNTTFKKQLKDIFKTNKREYSSITIWLATNISQVSQISLNSTAECMRLIYEFLIDISKLHIDTQIQQIIATSSFGILVDESARGKTKNFVLCYQYWNHKEQAPVVTMAHLEDIPNYNTSYMFETLFDDLELGIKNALESFQKWFSQWLHLPLAICRLGGNNAQLFASSFYHVILEKPWISPPSELELRFAQNLEDDKNNGITNDFGLSELLRHNDNLLEEFIQFCICNDPKLYLFPNLYDFVKSKIYYIVIHQQQLYRNVSIVKSL</sequence>
<proteinExistence type="predicted"/>
<reference evidence="2 3" key="2">
    <citation type="submission" date="2017-09" db="EMBL/GenBank/DDBJ databases">
        <title>Extensive intraspecific genome diversity in a model arbuscular mycorrhizal fungus.</title>
        <authorList>
            <person name="Chen E.C."/>
            <person name="Morin E."/>
            <person name="Beaudet D."/>
            <person name="Noel J."/>
            <person name="Ndikumana S."/>
            <person name="Charron P."/>
            <person name="St-Onge C."/>
            <person name="Giorgi J."/>
            <person name="Grigoriev I.V."/>
            <person name="Roux C."/>
            <person name="Martin F.M."/>
            <person name="Corradi N."/>
        </authorList>
    </citation>
    <scope>NUCLEOTIDE SEQUENCE [LARGE SCALE GENOMIC DNA]</scope>
    <source>
        <strain evidence="2 3">A5</strain>
    </source>
</reference>
<dbReference type="Proteomes" id="UP000232722">
    <property type="component" value="Unassembled WGS sequence"/>
</dbReference>
<accession>A0A2N0NWK2</accession>
<name>A0A2N0NWK2_9GLOM</name>
<dbReference type="VEuPathDB" id="FungiDB:FUN_022971"/>
<protein>
    <submittedName>
        <fullName evidence="2">Uncharacterized protein</fullName>
    </submittedName>
</protein>
<evidence type="ECO:0000313" key="2">
    <source>
        <dbReference type="EMBL" id="PKB98957.1"/>
    </source>
</evidence>